<evidence type="ECO:0000256" key="3">
    <source>
        <dbReference type="PIRSR" id="PIRSR613078-2"/>
    </source>
</evidence>
<feature type="repeat" description="NHL" evidence="4">
    <location>
        <begin position="164"/>
        <end position="194"/>
    </location>
</feature>
<reference evidence="6" key="1">
    <citation type="submission" date="2021-02" db="EMBL/GenBank/DDBJ databases">
        <authorList>
            <person name="Nowell W R."/>
        </authorList>
    </citation>
    <scope>NUCLEOTIDE SEQUENCE</scope>
</reference>
<feature type="active site" description="Tele-phosphohistidine intermediate" evidence="2">
    <location>
        <position position="268"/>
    </location>
</feature>
<evidence type="ECO:0000256" key="4">
    <source>
        <dbReference type="PROSITE-ProRule" id="PRU00504"/>
    </source>
</evidence>
<dbReference type="InterPro" id="IPR011042">
    <property type="entry name" value="6-blade_b-propeller_TolB-like"/>
</dbReference>
<dbReference type="InterPro" id="IPR001258">
    <property type="entry name" value="NHL_repeat"/>
</dbReference>
<feature type="signal peptide" evidence="5">
    <location>
        <begin position="1"/>
        <end position="19"/>
    </location>
</feature>
<dbReference type="CDD" id="cd07067">
    <property type="entry name" value="HP_PGM_like"/>
    <property type="match status" value="1"/>
</dbReference>
<dbReference type="PROSITE" id="PS51125">
    <property type="entry name" value="NHL"/>
    <property type="match status" value="1"/>
</dbReference>
<evidence type="ECO:0000256" key="5">
    <source>
        <dbReference type="SAM" id="SignalP"/>
    </source>
</evidence>
<dbReference type="SUPFAM" id="SSF101898">
    <property type="entry name" value="NHL repeat"/>
    <property type="match status" value="1"/>
</dbReference>
<gene>
    <name evidence="6" type="ORF">VCS650_LOCUS10860</name>
</gene>
<dbReference type="Proteomes" id="UP000663891">
    <property type="component" value="Unassembled WGS sequence"/>
</dbReference>
<feature type="binding site" evidence="3">
    <location>
        <begin position="267"/>
        <end position="274"/>
    </location>
    <ligand>
        <name>substrate</name>
    </ligand>
</feature>
<organism evidence="6 7">
    <name type="scientific">Adineta steineri</name>
    <dbReference type="NCBI Taxonomy" id="433720"/>
    <lineage>
        <taxon>Eukaryota</taxon>
        <taxon>Metazoa</taxon>
        <taxon>Spiralia</taxon>
        <taxon>Gnathifera</taxon>
        <taxon>Rotifera</taxon>
        <taxon>Eurotatoria</taxon>
        <taxon>Bdelloidea</taxon>
        <taxon>Adinetida</taxon>
        <taxon>Adinetidae</taxon>
        <taxon>Adineta</taxon>
    </lineage>
</organism>
<dbReference type="OrthoDB" id="354304at2759"/>
<feature type="active site" description="Proton donor/acceptor" evidence="2">
    <location>
        <position position="348"/>
    </location>
</feature>
<dbReference type="SMART" id="SM00855">
    <property type="entry name" value="PGAM"/>
    <property type="match status" value="1"/>
</dbReference>
<dbReference type="PANTHER" id="PTHR47927">
    <property type="entry name" value="PUTATIVE-RELATED"/>
    <property type="match status" value="1"/>
</dbReference>
<proteinExistence type="predicted"/>
<evidence type="ECO:0000256" key="1">
    <source>
        <dbReference type="ARBA" id="ARBA00022737"/>
    </source>
</evidence>
<keyword evidence="5" id="KW-0732">Signal</keyword>
<dbReference type="PANTHER" id="PTHR47927:SF2">
    <property type="entry name" value="PHOSPHOGLYCERATE MUTASE FAMILY PROTEIN"/>
    <property type="match status" value="1"/>
</dbReference>
<dbReference type="Gene3D" id="2.120.10.30">
    <property type="entry name" value="TolB, C-terminal domain"/>
    <property type="match status" value="1"/>
</dbReference>
<dbReference type="Gene3D" id="3.40.50.1240">
    <property type="entry name" value="Phosphoglycerate mutase-like"/>
    <property type="match status" value="1"/>
</dbReference>
<dbReference type="InterPro" id="IPR029033">
    <property type="entry name" value="His_PPase_superfam"/>
</dbReference>
<dbReference type="InterPro" id="IPR013078">
    <property type="entry name" value="His_Pase_superF_clade-1"/>
</dbReference>
<dbReference type="Pfam" id="PF01436">
    <property type="entry name" value="NHL"/>
    <property type="match status" value="2"/>
</dbReference>
<comment type="caution">
    <text evidence="6">The sequence shown here is derived from an EMBL/GenBank/DDBJ whole genome shotgun (WGS) entry which is preliminary data.</text>
</comment>
<protein>
    <submittedName>
        <fullName evidence="6">Uncharacterized protein</fullName>
    </submittedName>
</protein>
<dbReference type="SUPFAM" id="SSF53254">
    <property type="entry name" value="Phosphoglycerate mutase-like"/>
    <property type="match status" value="1"/>
</dbReference>
<dbReference type="EMBL" id="CAJNON010000079">
    <property type="protein sequence ID" value="CAF0929794.1"/>
    <property type="molecule type" value="Genomic_DNA"/>
</dbReference>
<name>A0A814BQL0_9BILA</name>
<feature type="binding site" evidence="3">
    <location>
        <position position="321"/>
    </location>
    <ligand>
        <name>substrate</name>
    </ligand>
</feature>
<dbReference type="Pfam" id="PF00300">
    <property type="entry name" value="His_Phos_1"/>
    <property type="match status" value="1"/>
</dbReference>
<evidence type="ECO:0000256" key="2">
    <source>
        <dbReference type="PIRSR" id="PIRSR613078-1"/>
    </source>
</evidence>
<keyword evidence="1" id="KW-0677">Repeat</keyword>
<evidence type="ECO:0000313" key="6">
    <source>
        <dbReference type="EMBL" id="CAF0929794.1"/>
    </source>
</evidence>
<accession>A0A814BQL0</accession>
<sequence length="483" mass="53756">MPPIGIWIIIQLMISKMAGESFNQPKFSSLPTWNPNATYFAAGNISGNAIYNIFITTDNTIYIPLLDCCSRLPNSIFVTSNNDIYVSIGGSPYSIDAWTLNATSSISSMPVDGPCFSLFVDIEDNLYCSLNTLHKVVTSSIIGSTNSTTIIAGTGNAGSSSDMLDGPRGIFIDRNLSLYVADCNNNRIQLFYFGQSNGITIVNSTEVIRLTPLNCPSGITLDADGYLYITDRYNNRVVASGPNELLYKKHSSIMTDVTSRVRLCFIRHAQSEANLISHTICGQNNSCLLSPLGHEQAILLGKRLKYQNAKFDYFLCSTAIRAKQTADIVLKIMNIDTSKLITTAALLEQSQGNWEGLNRQSCYTEDIREQMDKLHIEFSAPNGESLRMVQKRAIDFLEPYIDQAKKQSIEENREISIIIFTHGNLIRAVLQYYLQSNTKYTWLIKQENTSISEILLDQFGTSLVKVNDSGHLVFLIPESIEKS</sequence>
<evidence type="ECO:0000313" key="7">
    <source>
        <dbReference type="Proteomes" id="UP000663891"/>
    </source>
</evidence>
<feature type="chain" id="PRO_5032870398" evidence="5">
    <location>
        <begin position="20"/>
        <end position="483"/>
    </location>
</feature>
<dbReference type="AlphaFoldDB" id="A0A814BQL0"/>